<dbReference type="PANTHER" id="PTHR34222:SF99">
    <property type="entry name" value="PROTEIN, PUTATIVE-RELATED"/>
    <property type="match status" value="1"/>
</dbReference>
<protein>
    <submittedName>
        <fullName evidence="2">Uncharacterized protein</fullName>
    </submittedName>
</protein>
<proteinExistence type="predicted"/>
<evidence type="ECO:0000313" key="2">
    <source>
        <dbReference type="EMBL" id="KAG8386351.1"/>
    </source>
</evidence>
<sequence>MGRTFVISTLPNCTCGALRQLNDLHSSDHLMDFLQGLNDSYATIRSNILLMDPLPSVHKACALLSQEERQRSVSDKSHVTIEQSAMASTRIPRNNRRSHDSRPQYRCEFCKKDNHLESRCYRKHGYPPGHPRHVTSQNINGNVTSKNNSRSAQQLVRDNPYVFAATSSNLIPSGSPFTLEQVLYALWGRVDPGPKRDHMILIRVINCIHMA</sequence>
<gene>
    <name evidence="2" type="ORF">BUALT_Bualt03G0139800</name>
</gene>
<reference evidence="2" key="1">
    <citation type="submission" date="2019-10" db="EMBL/GenBank/DDBJ databases">
        <authorList>
            <person name="Zhang R."/>
            <person name="Pan Y."/>
            <person name="Wang J."/>
            <person name="Ma R."/>
            <person name="Yu S."/>
        </authorList>
    </citation>
    <scope>NUCLEOTIDE SEQUENCE</scope>
    <source>
        <strain evidence="2">LA-IB0</strain>
        <tissue evidence="2">Leaf</tissue>
    </source>
</reference>
<keyword evidence="3" id="KW-1185">Reference proteome</keyword>
<evidence type="ECO:0000256" key="1">
    <source>
        <dbReference type="SAM" id="MobiDB-lite"/>
    </source>
</evidence>
<accession>A0AAV6XTL5</accession>
<organism evidence="2 3">
    <name type="scientific">Buddleja alternifolia</name>
    <dbReference type="NCBI Taxonomy" id="168488"/>
    <lineage>
        <taxon>Eukaryota</taxon>
        <taxon>Viridiplantae</taxon>
        <taxon>Streptophyta</taxon>
        <taxon>Embryophyta</taxon>
        <taxon>Tracheophyta</taxon>
        <taxon>Spermatophyta</taxon>
        <taxon>Magnoliopsida</taxon>
        <taxon>eudicotyledons</taxon>
        <taxon>Gunneridae</taxon>
        <taxon>Pentapetalae</taxon>
        <taxon>asterids</taxon>
        <taxon>lamiids</taxon>
        <taxon>Lamiales</taxon>
        <taxon>Scrophulariaceae</taxon>
        <taxon>Buddlejeae</taxon>
        <taxon>Buddleja</taxon>
    </lineage>
</organism>
<dbReference type="Proteomes" id="UP000826271">
    <property type="component" value="Unassembled WGS sequence"/>
</dbReference>
<evidence type="ECO:0000313" key="3">
    <source>
        <dbReference type="Proteomes" id="UP000826271"/>
    </source>
</evidence>
<feature type="region of interest" description="Disordered" evidence="1">
    <location>
        <begin position="74"/>
        <end position="100"/>
    </location>
</feature>
<dbReference type="PANTHER" id="PTHR34222">
    <property type="entry name" value="GAG_PRE-INTEGRS DOMAIN-CONTAINING PROTEIN"/>
    <property type="match status" value="1"/>
</dbReference>
<comment type="caution">
    <text evidence="2">The sequence shown here is derived from an EMBL/GenBank/DDBJ whole genome shotgun (WGS) entry which is preliminary data.</text>
</comment>
<name>A0AAV6XTL5_9LAMI</name>
<dbReference type="EMBL" id="WHWC01000003">
    <property type="protein sequence ID" value="KAG8386351.1"/>
    <property type="molecule type" value="Genomic_DNA"/>
</dbReference>
<dbReference type="AlphaFoldDB" id="A0AAV6XTL5"/>